<keyword evidence="6" id="KW-1015">Disulfide bond</keyword>
<feature type="signal peptide" evidence="9">
    <location>
        <begin position="1"/>
        <end position="22"/>
    </location>
</feature>
<dbReference type="Pfam" id="PF00328">
    <property type="entry name" value="His_Phos_2"/>
    <property type="match status" value="1"/>
</dbReference>
<keyword evidence="8" id="KW-0472">Membrane</keyword>
<reference evidence="11" key="1">
    <citation type="submission" date="2022-11" db="UniProtKB">
        <authorList>
            <consortium name="WormBaseParasite"/>
        </authorList>
    </citation>
    <scope>IDENTIFICATION</scope>
</reference>
<dbReference type="Gene3D" id="3.40.50.1240">
    <property type="entry name" value="Phosphoglycerate mutase-like"/>
    <property type="match status" value="1"/>
</dbReference>
<keyword evidence="10" id="KW-1185">Reference proteome</keyword>
<keyword evidence="8" id="KW-1133">Transmembrane helix</keyword>
<dbReference type="PANTHER" id="PTHR11567">
    <property type="entry name" value="ACID PHOSPHATASE-RELATED"/>
    <property type="match status" value="1"/>
</dbReference>
<dbReference type="GO" id="GO:0003993">
    <property type="term" value="F:acid phosphatase activity"/>
    <property type="evidence" value="ECO:0007669"/>
    <property type="project" value="UniProtKB-EC"/>
</dbReference>
<dbReference type="EC" id="3.1.3.2" evidence="3"/>
<dbReference type="InterPro" id="IPR050645">
    <property type="entry name" value="Histidine_acid_phosphatase"/>
</dbReference>
<dbReference type="AlphaFoldDB" id="A0A914UN40"/>
<comment type="similarity">
    <text evidence="2">Belongs to the histidine acid phosphatase family.</text>
</comment>
<keyword evidence="8" id="KW-0812">Transmembrane</keyword>
<dbReference type="WBParaSite" id="PSAMB.scaffold1128size35609.g11107.t1">
    <property type="protein sequence ID" value="PSAMB.scaffold1128size35609.g11107.t1"/>
    <property type="gene ID" value="PSAMB.scaffold1128size35609.g11107"/>
</dbReference>
<dbReference type="Proteomes" id="UP000887566">
    <property type="component" value="Unplaced"/>
</dbReference>
<sequence>MHRVSSLLPLLLLFLDISKSDATLTLKFVHAIWRHGDRSPSSTFPTDKGNNESTWPQGWGELTQEGMRQHYALGKLLRQRYDGFLSRAYSQYEIYVRSTSYNRTIMSAMSNMAGLYEPEGDQVWNKDIKWQPIPIHSIPREDDPMLWMDKECPNEAKMYAKVKKLPEVKKIEQEYGDLLKFLWDKTGLPGNIELDGMWRIFDPLNCEMKNEHTWPDWMNETIWADIVKLYDLSAMYYYYTEEIQRLRGGLLLGDILSRMQNRSEGTLDARQKMQIYSAHDTTLAGLLANLGALPEHAPGYAAAILVELLQSEDNHYFVEVYYRNDTNSTFSPVEVSECPRPCTLLKFGQRSRLRIPKDWYKECGLQPWYYAKPQTYLVVIGLMLAMLVVLLAIIAIYAVIQIKRRHERYIGRQLIPTDYADEDN</sequence>
<feature type="chain" id="PRO_5037414697" description="acid phosphatase" evidence="9">
    <location>
        <begin position="23"/>
        <end position="424"/>
    </location>
</feature>
<evidence type="ECO:0000256" key="9">
    <source>
        <dbReference type="SAM" id="SignalP"/>
    </source>
</evidence>
<evidence type="ECO:0000256" key="6">
    <source>
        <dbReference type="ARBA" id="ARBA00023157"/>
    </source>
</evidence>
<dbReference type="PANTHER" id="PTHR11567:SF211">
    <property type="entry name" value="PROSTATIC ACID PHOSPHATASE"/>
    <property type="match status" value="1"/>
</dbReference>
<evidence type="ECO:0000313" key="10">
    <source>
        <dbReference type="Proteomes" id="UP000887566"/>
    </source>
</evidence>
<organism evidence="10 11">
    <name type="scientific">Plectus sambesii</name>
    <dbReference type="NCBI Taxonomy" id="2011161"/>
    <lineage>
        <taxon>Eukaryota</taxon>
        <taxon>Metazoa</taxon>
        <taxon>Ecdysozoa</taxon>
        <taxon>Nematoda</taxon>
        <taxon>Chromadorea</taxon>
        <taxon>Plectida</taxon>
        <taxon>Plectina</taxon>
        <taxon>Plectoidea</taxon>
        <taxon>Plectidae</taxon>
        <taxon>Plectus</taxon>
    </lineage>
</organism>
<feature type="transmembrane region" description="Helical" evidence="8">
    <location>
        <begin position="376"/>
        <end position="400"/>
    </location>
</feature>
<dbReference type="PROSITE" id="PS00616">
    <property type="entry name" value="HIS_ACID_PHOSPHAT_1"/>
    <property type="match status" value="1"/>
</dbReference>
<dbReference type="SUPFAM" id="SSF53254">
    <property type="entry name" value="Phosphoglycerate mutase-like"/>
    <property type="match status" value="1"/>
</dbReference>
<dbReference type="CDD" id="cd07061">
    <property type="entry name" value="HP_HAP_like"/>
    <property type="match status" value="1"/>
</dbReference>
<evidence type="ECO:0000256" key="8">
    <source>
        <dbReference type="SAM" id="Phobius"/>
    </source>
</evidence>
<proteinExistence type="inferred from homology"/>
<evidence type="ECO:0000256" key="5">
    <source>
        <dbReference type="ARBA" id="ARBA00022801"/>
    </source>
</evidence>
<dbReference type="InterPro" id="IPR000560">
    <property type="entry name" value="His_Pase_clade-2"/>
</dbReference>
<dbReference type="InterPro" id="IPR029033">
    <property type="entry name" value="His_PPase_superfam"/>
</dbReference>
<protein>
    <recommendedName>
        <fullName evidence="3">acid phosphatase</fullName>
        <ecNumber evidence="3">3.1.3.2</ecNumber>
    </recommendedName>
</protein>
<comment type="catalytic activity">
    <reaction evidence="1">
        <text>a phosphate monoester + H2O = an alcohol + phosphate</text>
        <dbReference type="Rhea" id="RHEA:15017"/>
        <dbReference type="ChEBI" id="CHEBI:15377"/>
        <dbReference type="ChEBI" id="CHEBI:30879"/>
        <dbReference type="ChEBI" id="CHEBI:43474"/>
        <dbReference type="ChEBI" id="CHEBI:67140"/>
        <dbReference type="EC" id="3.1.3.2"/>
    </reaction>
</comment>
<keyword evidence="5" id="KW-0378">Hydrolase</keyword>
<evidence type="ECO:0000313" key="11">
    <source>
        <dbReference type="WBParaSite" id="PSAMB.scaffold1128size35609.g11107.t1"/>
    </source>
</evidence>
<accession>A0A914UN40</accession>
<name>A0A914UN40_9BILA</name>
<evidence type="ECO:0000256" key="7">
    <source>
        <dbReference type="ARBA" id="ARBA00023180"/>
    </source>
</evidence>
<evidence type="ECO:0000256" key="2">
    <source>
        <dbReference type="ARBA" id="ARBA00005375"/>
    </source>
</evidence>
<evidence type="ECO:0000256" key="1">
    <source>
        <dbReference type="ARBA" id="ARBA00000032"/>
    </source>
</evidence>
<evidence type="ECO:0000256" key="3">
    <source>
        <dbReference type="ARBA" id="ARBA00012646"/>
    </source>
</evidence>
<evidence type="ECO:0000256" key="4">
    <source>
        <dbReference type="ARBA" id="ARBA00022729"/>
    </source>
</evidence>
<dbReference type="InterPro" id="IPR033379">
    <property type="entry name" value="Acid_Pase_AS"/>
</dbReference>
<keyword evidence="7" id="KW-0325">Glycoprotein</keyword>
<keyword evidence="4 9" id="KW-0732">Signal</keyword>